<protein>
    <submittedName>
        <fullName evidence="1">Type I-E CRISPR-associated endoribonuclease Cas2e</fullName>
    </submittedName>
</protein>
<sequence length="84" mass="9519">MKIRGRLKLWFTEPRANVFVSGITDYVADKVISYLLQNCPPESGLIIFKDLSKPPFYRLYTLGIPSKKVVDFNGLQLVLEKAGT</sequence>
<dbReference type="Gene3D" id="3.30.70.240">
    <property type="match status" value="1"/>
</dbReference>
<proteinExistence type="predicted"/>
<gene>
    <name evidence="1" type="primary">cas2e</name>
    <name evidence="1" type="ORF">MUN46_003380</name>
</gene>
<accession>A0ABT7IKU1</accession>
<name>A0ABT7IKU1_9BURK</name>
<dbReference type="InterPro" id="IPR010152">
    <property type="entry name" value="CRISPR-assoc_prot_Cas2_sub"/>
</dbReference>
<evidence type="ECO:0000313" key="1">
    <source>
        <dbReference type="EMBL" id="MDL2058990.1"/>
    </source>
</evidence>
<dbReference type="Proteomes" id="UP001165481">
    <property type="component" value="Unassembled WGS sequence"/>
</dbReference>
<reference evidence="1" key="1">
    <citation type="submission" date="2023-03" db="EMBL/GenBank/DDBJ databases">
        <title>Mesosutterella sp. nov. isolated from porcine feces.</title>
        <authorList>
            <person name="Yu S."/>
        </authorList>
    </citation>
    <scope>NUCLEOTIDE SEQUENCE</scope>
    <source>
        <strain evidence="1">AGMB02718</strain>
    </source>
</reference>
<comment type="caution">
    <text evidence="1">The sequence shown here is derived from an EMBL/GenBank/DDBJ whole genome shotgun (WGS) entry which is preliminary data.</text>
</comment>
<organism evidence="1 2">
    <name type="scientific">Mesosutterella faecium</name>
    <dbReference type="NCBI Taxonomy" id="2925194"/>
    <lineage>
        <taxon>Bacteria</taxon>
        <taxon>Pseudomonadati</taxon>
        <taxon>Pseudomonadota</taxon>
        <taxon>Betaproteobacteria</taxon>
        <taxon>Burkholderiales</taxon>
        <taxon>Sutterellaceae</taxon>
        <taxon>Mesosutterella</taxon>
    </lineage>
</organism>
<dbReference type="NCBIfam" id="TIGR01873">
    <property type="entry name" value="cas_CT1978"/>
    <property type="match status" value="1"/>
</dbReference>
<dbReference type="EMBL" id="JAKZJU020000001">
    <property type="protein sequence ID" value="MDL2058990.1"/>
    <property type="molecule type" value="Genomic_DNA"/>
</dbReference>
<dbReference type="Pfam" id="PF09707">
    <property type="entry name" value="Cas_Cas2CT1978"/>
    <property type="match status" value="1"/>
</dbReference>
<evidence type="ECO:0000313" key="2">
    <source>
        <dbReference type="Proteomes" id="UP001165481"/>
    </source>
</evidence>
<keyword evidence="2" id="KW-1185">Reference proteome</keyword>
<dbReference type="RefSeq" id="WP_243377737.1">
    <property type="nucleotide sequence ID" value="NZ_JAKZJU020000001.1"/>
</dbReference>